<organism evidence="1 2">
    <name type="scientific">Liparis tanakae</name>
    <name type="common">Tanaka's snailfish</name>
    <dbReference type="NCBI Taxonomy" id="230148"/>
    <lineage>
        <taxon>Eukaryota</taxon>
        <taxon>Metazoa</taxon>
        <taxon>Chordata</taxon>
        <taxon>Craniata</taxon>
        <taxon>Vertebrata</taxon>
        <taxon>Euteleostomi</taxon>
        <taxon>Actinopterygii</taxon>
        <taxon>Neopterygii</taxon>
        <taxon>Teleostei</taxon>
        <taxon>Neoteleostei</taxon>
        <taxon>Acanthomorphata</taxon>
        <taxon>Eupercaria</taxon>
        <taxon>Perciformes</taxon>
        <taxon>Cottioidei</taxon>
        <taxon>Cottales</taxon>
        <taxon>Liparidae</taxon>
        <taxon>Liparis</taxon>
    </lineage>
</organism>
<gene>
    <name evidence="1" type="ORF">EYF80_013717</name>
</gene>
<dbReference type="EMBL" id="SRLO01000097">
    <property type="protein sequence ID" value="TNN75954.1"/>
    <property type="molecule type" value="Genomic_DNA"/>
</dbReference>
<dbReference type="AlphaFoldDB" id="A0A4Z2IES4"/>
<sequence>MQHLLHIIRHFRCCIDVDGPGGIRCCGVQRTVRGIRSYGPPTDLVSRYCGYRSVTGKEQLPHQRVRLQTFSQKRSLGRPFGRLFGRRLHLRLLLSGDDFGHFLQKIRGFTGRFLLDLRRGHSLAAHGLRDAARPLPGLSFGFKTSNLF</sequence>
<keyword evidence="2" id="KW-1185">Reference proteome</keyword>
<comment type="caution">
    <text evidence="1">The sequence shown here is derived from an EMBL/GenBank/DDBJ whole genome shotgun (WGS) entry which is preliminary data.</text>
</comment>
<reference evidence="1 2" key="1">
    <citation type="submission" date="2019-03" db="EMBL/GenBank/DDBJ databases">
        <title>First draft genome of Liparis tanakae, snailfish: a comprehensive survey of snailfish specific genes.</title>
        <authorList>
            <person name="Kim W."/>
            <person name="Song I."/>
            <person name="Jeong J.-H."/>
            <person name="Kim D."/>
            <person name="Kim S."/>
            <person name="Ryu S."/>
            <person name="Song J.Y."/>
            <person name="Lee S.K."/>
        </authorList>
    </citation>
    <scope>NUCLEOTIDE SEQUENCE [LARGE SCALE GENOMIC DNA]</scope>
    <source>
        <tissue evidence="1">Muscle</tissue>
    </source>
</reference>
<proteinExistence type="predicted"/>
<evidence type="ECO:0000313" key="2">
    <source>
        <dbReference type="Proteomes" id="UP000314294"/>
    </source>
</evidence>
<dbReference type="Proteomes" id="UP000314294">
    <property type="component" value="Unassembled WGS sequence"/>
</dbReference>
<accession>A0A4Z2IES4</accession>
<name>A0A4Z2IES4_9TELE</name>
<evidence type="ECO:0000313" key="1">
    <source>
        <dbReference type="EMBL" id="TNN75954.1"/>
    </source>
</evidence>
<protein>
    <submittedName>
        <fullName evidence="1">Uncharacterized protein</fullName>
    </submittedName>
</protein>